<keyword evidence="5" id="KW-0813">Transport</keyword>
<proteinExistence type="inferred from homology"/>
<organism evidence="7 8">
    <name type="scientific">Solirubrobacter pauli</name>
    <dbReference type="NCBI Taxonomy" id="166793"/>
    <lineage>
        <taxon>Bacteria</taxon>
        <taxon>Bacillati</taxon>
        <taxon>Actinomycetota</taxon>
        <taxon>Thermoleophilia</taxon>
        <taxon>Solirubrobacterales</taxon>
        <taxon>Solirubrobacteraceae</taxon>
        <taxon>Solirubrobacter</taxon>
    </lineage>
</organism>
<keyword evidence="2 5" id="KW-0812">Transmembrane</keyword>
<dbReference type="AlphaFoldDB" id="A0A660LE01"/>
<dbReference type="RefSeq" id="WP_121248526.1">
    <property type="nucleotide sequence ID" value="NZ_RBIL01000001.1"/>
</dbReference>
<name>A0A660LE01_9ACTN</name>
<dbReference type="PIRSF" id="PIRSF006648">
    <property type="entry name" value="DrrB"/>
    <property type="match status" value="1"/>
</dbReference>
<accession>A0A660LE01</accession>
<comment type="similarity">
    <text evidence="5">Belongs to the ABC-2 integral membrane protein family.</text>
</comment>
<dbReference type="PANTHER" id="PTHR43229">
    <property type="entry name" value="NODULATION PROTEIN J"/>
    <property type="match status" value="1"/>
</dbReference>
<evidence type="ECO:0000256" key="2">
    <source>
        <dbReference type="ARBA" id="ARBA00022692"/>
    </source>
</evidence>
<dbReference type="PROSITE" id="PS51012">
    <property type="entry name" value="ABC_TM2"/>
    <property type="match status" value="1"/>
</dbReference>
<comment type="subcellular location">
    <subcellularLocation>
        <location evidence="5">Cell membrane</location>
        <topology evidence="5">Multi-pass membrane protein</topology>
    </subcellularLocation>
    <subcellularLocation>
        <location evidence="1">Membrane</location>
        <topology evidence="1">Multi-pass membrane protein</topology>
    </subcellularLocation>
</comment>
<evidence type="ECO:0000256" key="3">
    <source>
        <dbReference type="ARBA" id="ARBA00022989"/>
    </source>
</evidence>
<evidence type="ECO:0000256" key="1">
    <source>
        <dbReference type="ARBA" id="ARBA00004141"/>
    </source>
</evidence>
<dbReference type="InterPro" id="IPR047817">
    <property type="entry name" value="ABC2_TM_bact-type"/>
</dbReference>
<keyword evidence="4 5" id="KW-0472">Membrane</keyword>
<dbReference type="GO" id="GO:0043190">
    <property type="term" value="C:ATP-binding cassette (ABC) transporter complex"/>
    <property type="evidence" value="ECO:0007669"/>
    <property type="project" value="InterPro"/>
</dbReference>
<dbReference type="Proteomes" id="UP000278962">
    <property type="component" value="Unassembled WGS sequence"/>
</dbReference>
<feature type="transmembrane region" description="Helical" evidence="5">
    <location>
        <begin position="28"/>
        <end position="50"/>
    </location>
</feature>
<dbReference type="InterPro" id="IPR013525">
    <property type="entry name" value="ABC2_TM"/>
</dbReference>
<keyword evidence="8" id="KW-1185">Reference proteome</keyword>
<dbReference type="PANTHER" id="PTHR43229:SF2">
    <property type="entry name" value="NODULATION PROTEIN J"/>
    <property type="match status" value="1"/>
</dbReference>
<evidence type="ECO:0000256" key="5">
    <source>
        <dbReference type="RuleBase" id="RU361157"/>
    </source>
</evidence>
<feature type="domain" description="ABC transmembrane type-2" evidence="6">
    <location>
        <begin position="23"/>
        <end position="248"/>
    </location>
</feature>
<feature type="transmembrane region" description="Helical" evidence="5">
    <location>
        <begin position="135"/>
        <end position="156"/>
    </location>
</feature>
<dbReference type="Pfam" id="PF01061">
    <property type="entry name" value="ABC2_membrane"/>
    <property type="match status" value="1"/>
</dbReference>
<evidence type="ECO:0000259" key="6">
    <source>
        <dbReference type="PROSITE" id="PS51012"/>
    </source>
</evidence>
<keyword evidence="5" id="KW-1003">Cell membrane</keyword>
<evidence type="ECO:0000256" key="4">
    <source>
        <dbReference type="ARBA" id="ARBA00023136"/>
    </source>
</evidence>
<dbReference type="GO" id="GO:0140359">
    <property type="term" value="F:ABC-type transporter activity"/>
    <property type="evidence" value="ECO:0007669"/>
    <property type="project" value="InterPro"/>
</dbReference>
<feature type="transmembrane region" description="Helical" evidence="5">
    <location>
        <begin position="99"/>
        <end position="123"/>
    </location>
</feature>
<dbReference type="InterPro" id="IPR051784">
    <property type="entry name" value="Nod_factor_ABC_transporter"/>
</dbReference>
<keyword evidence="3 5" id="KW-1133">Transmembrane helix</keyword>
<sequence length="253" mass="26957">MTEAVPWWGAAWRQFRLERRMFWRNPSAAFFGVLLPLGLLAIFGAVFAGRDEDLDVIVPGIAGMSVMSATFTSLAYNLTTLRERGILKRLRGTPMPASAYLAGLAGNAVANAALQLVIVILAGRFILGVEWPQDWGSMAVFAVAGVVCFTFLGVALAHAIPNPESAPAYVNAVFLPQILIAGVFYDADEAPQIVRDIAQALPLTHLVEGLSGAMIDGEGVASHGVSLLILGLWGIAGAILAVRGFSWEARRDP</sequence>
<reference evidence="7 8" key="1">
    <citation type="submission" date="2018-10" db="EMBL/GenBank/DDBJ databases">
        <title>Genomic Encyclopedia of Archaeal and Bacterial Type Strains, Phase II (KMG-II): from individual species to whole genera.</title>
        <authorList>
            <person name="Goeker M."/>
        </authorList>
    </citation>
    <scope>NUCLEOTIDE SEQUENCE [LARGE SCALE GENOMIC DNA]</scope>
    <source>
        <strain evidence="7 8">DSM 14954</strain>
    </source>
</reference>
<feature type="transmembrane region" description="Helical" evidence="5">
    <location>
        <begin position="220"/>
        <end position="242"/>
    </location>
</feature>
<protein>
    <recommendedName>
        <fullName evidence="5">Transport permease protein</fullName>
    </recommendedName>
</protein>
<dbReference type="InterPro" id="IPR000412">
    <property type="entry name" value="ABC_2_transport"/>
</dbReference>
<evidence type="ECO:0000313" key="8">
    <source>
        <dbReference type="Proteomes" id="UP000278962"/>
    </source>
</evidence>
<comment type="caution">
    <text evidence="7">The sequence shown here is derived from an EMBL/GenBank/DDBJ whole genome shotgun (WGS) entry which is preliminary data.</text>
</comment>
<feature type="transmembrane region" description="Helical" evidence="5">
    <location>
        <begin position="56"/>
        <end position="78"/>
    </location>
</feature>
<dbReference type="EMBL" id="RBIL01000001">
    <property type="protein sequence ID" value="RKQ91154.1"/>
    <property type="molecule type" value="Genomic_DNA"/>
</dbReference>
<dbReference type="OrthoDB" id="9778589at2"/>
<feature type="transmembrane region" description="Helical" evidence="5">
    <location>
        <begin position="168"/>
        <end position="185"/>
    </location>
</feature>
<evidence type="ECO:0000313" key="7">
    <source>
        <dbReference type="EMBL" id="RKQ91154.1"/>
    </source>
</evidence>
<gene>
    <name evidence="7" type="ORF">C8N24_0974</name>
</gene>